<protein>
    <submittedName>
        <fullName evidence="2">Uncharacterized protein</fullName>
    </submittedName>
</protein>
<reference evidence="2 3" key="1">
    <citation type="submission" date="2024-04" db="EMBL/GenBank/DDBJ databases">
        <authorList>
            <person name="Fracassetti M."/>
        </authorList>
    </citation>
    <scope>NUCLEOTIDE SEQUENCE [LARGE SCALE GENOMIC DNA]</scope>
</reference>
<evidence type="ECO:0000313" key="3">
    <source>
        <dbReference type="Proteomes" id="UP001497516"/>
    </source>
</evidence>
<keyword evidence="3" id="KW-1185">Reference proteome</keyword>
<sequence length="70" mass="7825">MAEISNTGIDWLKVDIDSLIEYAATIIVNLLTALLMIEDITTLNSGRVFGCPKWSYKYSMPVFCPAWPPS</sequence>
<feature type="transmembrane region" description="Helical" evidence="1">
    <location>
        <begin position="19"/>
        <end position="37"/>
    </location>
</feature>
<dbReference type="Proteomes" id="UP001497516">
    <property type="component" value="Chromosome 7"/>
</dbReference>
<keyword evidence="1" id="KW-0472">Membrane</keyword>
<gene>
    <name evidence="2" type="ORF">LTRI10_LOCUS39275</name>
</gene>
<evidence type="ECO:0000256" key="1">
    <source>
        <dbReference type="SAM" id="Phobius"/>
    </source>
</evidence>
<dbReference type="EMBL" id="OZ034820">
    <property type="protein sequence ID" value="CAL1399080.1"/>
    <property type="molecule type" value="Genomic_DNA"/>
</dbReference>
<keyword evidence="1" id="KW-1133">Transmembrane helix</keyword>
<evidence type="ECO:0000313" key="2">
    <source>
        <dbReference type="EMBL" id="CAL1399080.1"/>
    </source>
</evidence>
<accession>A0AAV2FNP8</accession>
<organism evidence="2 3">
    <name type="scientific">Linum trigynum</name>
    <dbReference type="NCBI Taxonomy" id="586398"/>
    <lineage>
        <taxon>Eukaryota</taxon>
        <taxon>Viridiplantae</taxon>
        <taxon>Streptophyta</taxon>
        <taxon>Embryophyta</taxon>
        <taxon>Tracheophyta</taxon>
        <taxon>Spermatophyta</taxon>
        <taxon>Magnoliopsida</taxon>
        <taxon>eudicotyledons</taxon>
        <taxon>Gunneridae</taxon>
        <taxon>Pentapetalae</taxon>
        <taxon>rosids</taxon>
        <taxon>fabids</taxon>
        <taxon>Malpighiales</taxon>
        <taxon>Linaceae</taxon>
        <taxon>Linum</taxon>
    </lineage>
</organism>
<proteinExistence type="predicted"/>
<dbReference type="AlphaFoldDB" id="A0AAV2FNP8"/>
<name>A0AAV2FNP8_9ROSI</name>
<keyword evidence="1" id="KW-0812">Transmembrane</keyword>